<proteinExistence type="predicted"/>
<dbReference type="KEGG" id="mpsc:MPSYJ_03710"/>
<gene>
    <name evidence="1" type="ORF">MPSYJ_03710</name>
</gene>
<organism evidence="1 2">
    <name type="scientific">Mycolicibacterium psychrotolerans</name>
    <dbReference type="NCBI Taxonomy" id="216929"/>
    <lineage>
        <taxon>Bacteria</taxon>
        <taxon>Bacillati</taxon>
        <taxon>Actinomycetota</taxon>
        <taxon>Actinomycetes</taxon>
        <taxon>Mycobacteriales</taxon>
        <taxon>Mycobacteriaceae</taxon>
        <taxon>Mycolicibacterium</taxon>
    </lineage>
</organism>
<dbReference type="EMBL" id="AP022574">
    <property type="protein sequence ID" value="BBX66910.1"/>
    <property type="molecule type" value="Genomic_DNA"/>
</dbReference>
<keyword evidence="2" id="KW-1185">Reference proteome</keyword>
<reference evidence="1 2" key="1">
    <citation type="journal article" date="2019" name="Emerg. Microbes Infect.">
        <title>Comprehensive subspecies identification of 175 nontuberculous mycobacteria species based on 7547 genomic profiles.</title>
        <authorList>
            <person name="Matsumoto Y."/>
            <person name="Kinjo T."/>
            <person name="Motooka D."/>
            <person name="Nabeya D."/>
            <person name="Jung N."/>
            <person name="Uechi K."/>
            <person name="Horii T."/>
            <person name="Iida T."/>
            <person name="Fujita J."/>
            <person name="Nakamura S."/>
        </authorList>
    </citation>
    <scope>NUCLEOTIDE SEQUENCE [LARGE SCALE GENOMIC DNA]</scope>
    <source>
        <strain evidence="1 2">JCM 13323</strain>
    </source>
</reference>
<evidence type="ECO:0000313" key="1">
    <source>
        <dbReference type="EMBL" id="BBX66910.1"/>
    </source>
</evidence>
<protein>
    <submittedName>
        <fullName evidence="1">Uncharacterized protein</fullName>
    </submittedName>
</protein>
<name>A0A7I7M4J5_9MYCO</name>
<evidence type="ECO:0000313" key="2">
    <source>
        <dbReference type="Proteomes" id="UP000466514"/>
    </source>
</evidence>
<sequence length="66" mass="6888">MFDGAATTFAPAEVEFPLSCRVIRSGRITTAAAPGAGAPDEDGVYQFVTRAARAYADSVGRAPEPR</sequence>
<accession>A0A7I7M4J5</accession>
<dbReference type="AlphaFoldDB" id="A0A7I7M4J5"/>
<dbReference type="Proteomes" id="UP000466514">
    <property type="component" value="Chromosome"/>
</dbReference>